<dbReference type="Gene3D" id="3.40.50.11350">
    <property type="match status" value="1"/>
</dbReference>
<dbReference type="OrthoDB" id="20368at2759"/>
<feature type="region of interest" description="Disordered" evidence="1">
    <location>
        <begin position="346"/>
        <end position="386"/>
    </location>
</feature>
<reference evidence="3 4" key="1">
    <citation type="submission" date="2015-10" db="EMBL/GenBank/DDBJ databases">
        <title>Full genome of DAOMC 229536 Phialocephala scopiformis, a fungal endophyte of spruce producing the potent anti-insectan compound rugulosin.</title>
        <authorList>
            <consortium name="DOE Joint Genome Institute"/>
            <person name="Walker A.K."/>
            <person name="Frasz S.L."/>
            <person name="Seifert K.A."/>
            <person name="Miller J.D."/>
            <person name="Mondo S.J."/>
            <person name="Labutti K."/>
            <person name="Lipzen A."/>
            <person name="Dockter R."/>
            <person name="Kennedy M."/>
            <person name="Grigoriev I.V."/>
            <person name="Spatafora J.W."/>
        </authorList>
    </citation>
    <scope>NUCLEOTIDE SEQUENCE [LARGE SCALE GENOMIC DNA]</scope>
    <source>
        <strain evidence="3 4">CBS 120377</strain>
    </source>
</reference>
<dbReference type="GeneID" id="28832130"/>
<dbReference type="CDD" id="cd11296">
    <property type="entry name" value="O-FucT_like"/>
    <property type="match status" value="1"/>
</dbReference>
<dbReference type="EMBL" id="KQ947412">
    <property type="protein sequence ID" value="KUJ18623.1"/>
    <property type="molecule type" value="Genomic_DNA"/>
</dbReference>
<organism evidence="3 4">
    <name type="scientific">Mollisia scopiformis</name>
    <name type="common">Conifer needle endophyte fungus</name>
    <name type="synonym">Phialocephala scopiformis</name>
    <dbReference type="NCBI Taxonomy" id="149040"/>
    <lineage>
        <taxon>Eukaryota</taxon>
        <taxon>Fungi</taxon>
        <taxon>Dikarya</taxon>
        <taxon>Ascomycota</taxon>
        <taxon>Pezizomycotina</taxon>
        <taxon>Leotiomycetes</taxon>
        <taxon>Helotiales</taxon>
        <taxon>Mollisiaceae</taxon>
        <taxon>Mollisia</taxon>
    </lineage>
</organism>
<dbReference type="AlphaFoldDB" id="A0A194XEM3"/>
<feature type="compositionally biased region" description="Low complexity" evidence="1">
    <location>
        <begin position="346"/>
        <end position="359"/>
    </location>
</feature>
<protein>
    <submittedName>
        <fullName evidence="3">Uncharacterized protein</fullName>
    </submittedName>
</protein>
<evidence type="ECO:0000313" key="4">
    <source>
        <dbReference type="Proteomes" id="UP000070700"/>
    </source>
</evidence>
<keyword evidence="2" id="KW-0472">Membrane</keyword>
<proteinExistence type="predicted"/>
<feature type="transmembrane region" description="Helical" evidence="2">
    <location>
        <begin position="12"/>
        <end position="30"/>
    </location>
</feature>
<evidence type="ECO:0000313" key="3">
    <source>
        <dbReference type="EMBL" id="KUJ18623.1"/>
    </source>
</evidence>
<dbReference type="Proteomes" id="UP000070700">
    <property type="component" value="Unassembled WGS sequence"/>
</dbReference>
<feature type="compositionally biased region" description="Low complexity" evidence="1">
    <location>
        <begin position="367"/>
        <end position="382"/>
    </location>
</feature>
<gene>
    <name evidence="3" type="ORF">LY89DRAFT_780661</name>
</gene>
<dbReference type="RefSeq" id="XP_018072978.1">
    <property type="nucleotide sequence ID" value="XM_018222404.1"/>
</dbReference>
<accession>A0A194XEM3</accession>
<keyword evidence="2" id="KW-1133">Transmembrane helix</keyword>
<dbReference type="KEGG" id="psco:LY89DRAFT_780661"/>
<evidence type="ECO:0000256" key="2">
    <source>
        <dbReference type="SAM" id="Phobius"/>
    </source>
</evidence>
<dbReference type="InParanoid" id="A0A194XEM3"/>
<keyword evidence="2" id="KW-0812">Transmembrane</keyword>
<sequence length="511" mass="54783">MISSISPRAWYFGKLTVILLSILLTTSYLISHSFSSTPSVKDLYALTTKGKKALFIENFLSTEIDGPFDNKTLVALCNAAKWQPGLIFECEVAAEGVVNVRNVILNCVRYTILAGATSFILPTLLTTTTPPTTLLMSHLFDSTHFTAALTSSCPQITLIPNKNDLYNLPSTAHPIALSPTSISTSPLLLSSILTSPQTWPADLAVHINKTHPSPFSPQKPLLITLQTPLLEFPLSYDEKDLVSNFGKLIRPNEDIRRVAAAVLFALYEKYRLDLVFSPSGGVQAAKFMGVHLRVGKDAEKAGWTSAEVQTSNALSLAATSELGLIYLSSFDPELFVTTAPISSIPPAAARPNSNSSTQQSPPPPPTTETATSLLSGPLAPGTFLPPPTPGFESEWAALRALEWQQALLVDYEVLLRSSIFAGTWESSFSWNVALRRSLVGGNGGKEGSWEGVGNGNGKGVVVEKVGRDGVGKGKGRRGKKGKVGEVCWKDERSTVFGPGGEGGRVRGALWG</sequence>
<dbReference type="STRING" id="149040.A0A194XEM3"/>
<evidence type="ECO:0000256" key="1">
    <source>
        <dbReference type="SAM" id="MobiDB-lite"/>
    </source>
</evidence>
<name>A0A194XEM3_MOLSC</name>
<keyword evidence="4" id="KW-1185">Reference proteome</keyword>